<evidence type="ECO:0000256" key="7">
    <source>
        <dbReference type="ARBA" id="ARBA00022833"/>
    </source>
</evidence>
<evidence type="ECO:0000256" key="6">
    <source>
        <dbReference type="ARBA" id="ARBA00022801"/>
    </source>
</evidence>
<evidence type="ECO:0000256" key="4">
    <source>
        <dbReference type="ARBA" id="ARBA00022670"/>
    </source>
</evidence>
<evidence type="ECO:0000256" key="2">
    <source>
        <dbReference type="ARBA" id="ARBA00008290"/>
    </source>
</evidence>
<dbReference type="Proteomes" id="UP000768462">
    <property type="component" value="Unassembled WGS sequence"/>
</dbReference>
<keyword evidence="8 9" id="KW-0482">Metalloprotease</keyword>
<dbReference type="GO" id="GO:0006508">
    <property type="term" value="P:proteolysis"/>
    <property type="evidence" value="ECO:0007669"/>
    <property type="project" value="UniProtKB-KW"/>
</dbReference>
<evidence type="ECO:0000256" key="1">
    <source>
        <dbReference type="ARBA" id="ARBA00001947"/>
    </source>
</evidence>
<protein>
    <recommendedName>
        <fullName evidence="10">M18 family aminopeptidase</fullName>
        <ecNumber evidence="10">3.4.11.-</ecNumber>
    </recommendedName>
</protein>
<dbReference type="InterPro" id="IPR023358">
    <property type="entry name" value="Peptidase_M18_dom2"/>
</dbReference>
<dbReference type="Pfam" id="PF02127">
    <property type="entry name" value="Peptidase_M18"/>
    <property type="match status" value="1"/>
</dbReference>
<name>A0A927ZJ85_9CLOT</name>
<dbReference type="GO" id="GO:0005737">
    <property type="term" value="C:cytoplasm"/>
    <property type="evidence" value="ECO:0007669"/>
    <property type="project" value="UniProtKB-ARBA"/>
</dbReference>
<dbReference type="FunFam" id="2.30.250.10:FF:000006">
    <property type="entry name" value="Probable M18 family aminopeptidase 1"/>
    <property type="match status" value="1"/>
</dbReference>
<dbReference type="EC" id="3.4.11.-" evidence="10"/>
<dbReference type="Gene3D" id="2.30.250.10">
    <property type="entry name" value="Aminopeptidase i, Domain 2"/>
    <property type="match status" value="1"/>
</dbReference>
<keyword evidence="3 9" id="KW-0031">Aminopeptidase</keyword>
<comment type="cofactor">
    <cofactor evidence="1 10">
        <name>Zn(2+)</name>
        <dbReference type="ChEBI" id="CHEBI:29105"/>
    </cofactor>
</comment>
<dbReference type="GO" id="GO:0008270">
    <property type="term" value="F:zinc ion binding"/>
    <property type="evidence" value="ECO:0007669"/>
    <property type="project" value="InterPro"/>
</dbReference>
<dbReference type="SUPFAM" id="SSF53187">
    <property type="entry name" value="Zn-dependent exopeptidases"/>
    <property type="match status" value="1"/>
</dbReference>
<dbReference type="NCBIfam" id="NF002600">
    <property type="entry name" value="PRK02256.1"/>
    <property type="match status" value="1"/>
</dbReference>
<evidence type="ECO:0000256" key="10">
    <source>
        <dbReference type="RuleBase" id="RU004387"/>
    </source>
</evidence>
<dbReference type="PANTHER" id="PTHR28570:SF2">
    <property type="entry name" value="M18 FAMILY AMINOPEPTIDASE 1-RELATED"/>
    <property type="match status" value="1"/>
</dbReference>
<comment type="caution">
    <text evidence="11">The sequence shown here is derived from an EMBL/GenBank/DDBJ whole genome shotgun (WGS) entry which is preliminary data.</text>
</comment>
<dbReference type="InterPro" id="IPR001948">
    <property type="entry name" value="Peptidase_M18"/>
</dbReference>
<gene>
    <name evidence="11" type="ORF">E7215_10175</name>
</gene>
<accession>A0A927ZJ85</accession>
<dbReference type="SUPFAM" id="SSF101821">
    <property type="entry name" value="Aminopeptidase/glucanase lid domain"/>
    <property type="match status" value="1"/>
</dbReference>
<dbReference type="EMBL" id="SVCM01000115">
    <property type="protein sequence ID" value="MBE6060522.1"/>
    <property type="molecule type" value="Genomic_DNA"/>
</dbReference>
<evidence type="ECO:0000313" key="11">
    <source>
        <dbReference type="EMBL" id="MBE6060522.1"/>
    </source>
</evidence>
<evidence type="ECO:0000256" key="9">
    <source>
        <dbReference type="RuleBase" id="RU004386"/>
    </source>
</evidence>
<evidence type="ECO:0000256" key="8">
    <source>
        <dbReference type="ARBA" id="ARBA00023049"/>
    </source>
</evidence>
<evidence type="ECO:0000256" key="3">
    <source>
        <dbReference type="ARBA" id="ARBA00022438"/>
    </source>
</evidence>
<dbReference type="GO" id="GO:0008237">
    <property type="term" value="F:metallopeptidase activity"/>
    <property type="evidence" value="ECO:0007669"/>
    <property type="project" value="UniProtKB-KW"/>
</dbReference>
<reference evidence="11" key="1">
    <citation type="submission" date="2019-04" db="EMBL/GenBank/DDBJ databases">
        <title>Evolution of Biomass-Degrading Anaerobic Consortia Revealed by Metagenomics.</title>
        <authorList>
            <person name="Peng X."/>
        </authorList>
    </citation>
    <scope>NUCLEOTIDE SEQUENCE</scope>
    <source>
        <strain evidence="11">SIG254</strain>
    </source>
</reference>
<dbReference type="PANTHER" id="PTHR28570">
    <property type="entry name" value="ASPARTYL AMINOPEPTIDASE"/>
    <property type="match status" value="1"/>
</dbReference>
<comment type="similarity">
    <text evidence="2 9">Belongs to the peptidase M18 family.</text>
</comment>
<keyword evidence="4 9" id="KW-0645">Protease</keyword>
<dbReference type="CDD" id="cd05659">
    <property type="entry name" value="M18_API"/>
    <property type="match status" value="1"/>
</dbReference>
<keyword evidence="6 9" id="KW-0378">Hydrolase</keyword>
<evidence type="ECO:0000256" key="5">
    <source>
        <dbReference type="ARBA" id="ARBA00022723"/>
    </source>
</evidence>
<organism evidence="11 12">
    <name type="scientific">Clostridium sulfidigenes</name>
    <dbReference type="NCBI Taxonomy" id="318464"/>
    <lineage>
        <taxon>Bacteria</taxon>
        <taxon>Bacillati</taxon>
        <taxon>Bacillota</taxon>
        <taxon>Clostridia</taxon>
        <taxon>Eubacteriales</taxon>
        <taxon>Clostridiaceae</taxon>
        <taxon>Clostridium</taxon>
    </lineage>
</organism>
<proteinExistence type="inferred from homology"/>
<dbReference type="GO" id="GO:0004177">
    <property type="term" value="F:aminopeptidase activity"/>
    <property type="evidence" value="ECO:0007669"/>
    <property type="project" value="UniProtKB-KW"/>
</dbReference>
<keyword evidence="5 9" id="KW-0479">Metal-binding</keyword>
<dbReference type="AlphaFoldDB" id="A0A927ZJ85"/>
<keyword evidence="7 9" id="KW-0862">Zinc</keyword>
<sequence length="476" mass="52997">MILLGGILVEDLKKLEKKYELVWDKYGKEDLDKAFELSDRYIDFMSKCKTERECVTEFIEMAEKDGYLDINQCIAEGRKLKAGDKVYANCMGKTLALFLIGTEPIEKGFKILGAHVDSPRLDLKQNPLYEDSDFAMLKTHYYGGIKKYQWVTIPLAIHGVVIKKDGSVVNIVIGEDDKEPVVGISDLLVHLSADQMAKTLAKGIEGESLNVCVGSIPVEDKEAKNRVKLNILRLLNEKYGITEEDFVSAELEVVPAGRARSYGLDSSMVMAYGHDDRICAYTSFEAMMKIKNTDKTCITLLVDKEEVGSQGATGMQSRFFENTVAELVNLVEDYSELKVRRALANSKMLSSDVSAAFDPNYPSVSEKQNNAFFGKGVVFNKYTGARGKGGCNDANPEFIAQLRRVMDKHNVYWQTSELGKVDQGGGGTIAYILAEYGMEVIDSGVALHNMHAPWEIASKADIYETCRAYEAFLLDI</sequence>
<evidence type="ECO:0000313" key="12">
    <source>
        <dbReference type="Proteomes" id="UP000768462"/>
    </source>
</evidence>
<dbReference type="Gene3D" id="3.40.630.10">
    <property type="entry name" value="Zn peptidases"/>
    <property type="match status" value="1"/>
</dbReference>
<dbReference type="PRINTS" id="PR00932">
    <property type="entry name" value="AMINO1PTASE"/>
</dbReference>